<dbReference type="HOGENOM" id="CLU_070962_0_0_6"/>
<name>E6KYE0_9PAST</name>
<gene>
    <name evidence="1" type="ORF">HMPREF9064_1172</name>
</gene>
<dbReference type="EMBL" id="AEPS01000007">
    <property type="protein sequence ID" value="EFU67494.1"/>
    <property type="molecule type" value="Genomic_DNA"/>
</dbReference>
<comment type="caution">
    <text evidence="1">The sequence shown here is derived from an EMBL/GenBank/DDBJ whole genome shotgun (WGS) entry which is preliminary data.</text>
</comment>
<dbReference type="AlphaFoldDB" id="E6KYE0"/>
<reference evidence="1 2" key="1">
    <citation type="submission" date="2010-12" db="EMBL/GenBank/DDBJ databases">
        <authorList>
            <person name="Muzny D."/>
            <person name="Qin X."/>
            <person name="Deng J."/>
            <person name="Jiang H."/>
            <person name="Liu Y."/>
            <person name="Qu J."/>
            <person name="Song X.-Z."/>
            <person name="Zhang L."/>
            <person name="Thornton R."/>
            <person name="Coyle M."/>
            <person name="Francisco L."/>
            <person name="Jackson L."/>
            <person name="Javaid M."/>
            <person name="Korchina V."/>
            <person name="Kovar C."/>
            <person name="Mata R."/>
            <person name="Mathew T."/>
            <person name="Ngo R."/>
            <person name="Nguyen L."/>
            <person name="Nguyen N."/>
            <person name="Okwuonu G."/>
            <person name="Ongeri F."/>
            <person name="Pham C."/>
            <person name="Simmons D."/>
            <person name="Wilczek-Boney K."/>
            <person name="Hale W."/>
            <person name="Jakkamsetti A."/>
            <person name="Pham P."/>
            <person name="Ruth R."/>
            <person name="San Lucas F."/>
            <person name="Warren J."/>
            <person name="Zhang J."/>
            <person name="Zhao Z."/>
            <person name="Zhou C."/>
            <person name="Zhu D."/>
            <person name="Lee S."/>
            <person name="Bess C."/>
            <person name="Blankenburg K."/>
            <person name="Forbes L."/>
            <person name="Fu Q."/>
            <person name="Gubbala S."/>
            <person name="Hirani K."/>
            <person name="Jayaseelan J.C."/>
            <person name="Lara F."/>
            <person name="Munidasa M."/>
            <person name="Palculict T."/>
            <person name="Patil S."/>
            <person name="Pu L.-L."/>
            <person name="Saada N."/>
            <person name="Tang L."/>
            <person name="Weissenberger G."/>
            <person name="Zhu Y."/>
            <person name="Hemphill L."/>
            <person name="Shang Y."/>
            <person name="Youmans B."/>
            <person name="Ayvaz T."/>
            <person name="Ross M."/>
            <person name="Santibanez J."/>
            <person name="Aqrawi P."/>
            <person name="Gross S."/>
            <person name="Joshi V."/>
            <person name="Fowler G."/>
            <person name="Nazareth L."/>
            <person name="Reid J."/>
            <person name="Worley K."/>
            <person name="Petrosino J."/>
            <person name="Highlander S."/>
            <person name="Gibbs R."/>
        </authorList>
    </citation>
    <scope>NUCLEOTIDE SEQUENCE [LARGE SCALE GENOMIC DNA]</scope>
    <source>
        <strain evidence="1 2">ATCC 33393</strain>
    </source>
</reference>
<dbReference type="OrthoDB" id="6858273at2"/>
<protein>
    <submittedName>
        <fullName evidence="1">Uncharacterized protein</fullName>
    </submittedName>
</protein>
<dbReference type="Proteomes" id="UP000032871">
    <property type="component" value="Unassembled WGS sequence"/>
</dbReference>
<proteinExistence type="predicted"/>
<accession>E6KYE0</accession>
<dbReference type="RefSeq" id="WP_006718663.1">
    <property type="nucleotide sequence ID" value="NZ_GL622200.1"/>
</dbReference>
<organism evidence="1 2">
    <name type="scientific">Aggregatibacter segnis ATCC 33393</name>
    <dbReference type="NCBI Taxonomy" id="888057"/>
    <lineage>
        <taxon>Bacteria</taxon>
        <taxon>Pseudomonadati</taxon>
        <taxon>Pseudomonadota</taxon>
        <taxon>Gammaproteobacteria</taxon>
        <taxon>Pasteurellales</taxon>
        <taxon>Pasteurellaceae</taxon>
        <taxon>Aggregatibacter</taxon>
    </lineage>
</organism>
<dbReference type="GeneID" id="60800568"/>
<evidence type="ECO:0000313" key="1">
    <source>
        <dbReference type="EMBL" id="EFU67494.1"/>
    </source>
</evidence>
<evidence type="ECO:0000313" key="2">
    <source>
        <dbReference type="Proteomes" id="UP000032871"/>
    </source>
</evidence>
<keyword evidence="2" id="KW-1185">Reference proteome</keyword>
<sequence>MNKKKNNNSPIKFRAPYKSGKYHIFPTPNILNIYNEESYESTVRYINSLDSIIKNKYKNVIISFVDCEYIKAAAMMIFYAKIETILKKSDVNISIKMSLNNEINKFIKQVGLIFLCANRCSENDIRKTKDGYPIINGNEGEFRDDIIDFIKNEIYQGVLTDEEEYTLSDAIQEAMSNVYRHAYPKHTPSNQRPWWWMCTVVDDQLFLLLYDKGQGIPSTFTKGNKLFDKIDWDSSDVKSVITPTLKQYKLPESTNIAELIKNTKVSDSIIISLAMSDDITRMTGNDKYKHGQGSKSIKKLVSDNKNGKLWVYSNRGLLFYQDDRTLPELYNMRNSIEGTLVQWNIRIKND</sequence>